<proteinExistence type="predicted"/>
<organism evidence="10">
    <name type="scientific">hydrothermal vent metagenome</name>
    <dbReference type="NCBI Taxonomy" id="652676"/>
    <lineage>
        <taxon>unclassified sequences</taxon>
        <taxon>metagenomes</taxon>
        <taxon>ecological metagenomes</taxon>
    </lineage>
</organism>
<keyword evidence="6 9" id="KW-1133">Transmembrane helix</keyword>
<dbReference type="SMART" id="SM01323">
    <property type="entry name" value="YajC"/>
    <property type="match status" value="1"/>
</dbReference>
<accession>A0A3B0TRA6</accession>
<comment type="subcellular location">
    <subcellularLocation>
        <location evidence="1">Cell membrane</location>
        <topology evidence="1">Single-pass membrane protein</topology>
    </subcellularLocation>
</comment>
<dbReference type="GO" id="GO:0015031">
    <property type="term" value="P:protein transport"/>
    <property type="evidence" value="ECO:0007669"/>
    <property type="project" value="UniProtKB-KW"/>
</dbReference>
<dbReference type="PANTHER" id="PTHR33909">
    <property type="entry name" value="SEC TRANSLOCON ACCESSORY COMPLEX SUBUNIT YAJC"/>
    <property type="match status" value="1"/>
</dbReference>
<keyword evidence="5" id="KW-0653">Protein transport</keyword>
<keyword evidence="4 9" id="KW-0812">Transmembrane</keyword>
<dbReference type="InterPro" id="IPR003849">
    <property type="entry name" value="Preprotein_translocase_YajC"/>
</dbReference>
<dbReference type="Pfam" id="PF02699">
    <property type="entry name" value="YajC"/>
    <property type="match status" value="1"/>
</dbReference>
<dbReference type="GO" id="GO:0005886">
    <property type="term" value="C:plasma membrane"/>
    <property type="evidence" value="ECO:0007669"/>
    <property type="project" value="UniProtKB-SubCell"/>
</dbReference>
<dbReference type="EMBL" id="UOEO01000104">
    <property type="protein sequence ID" value="VAW19250.1"/>
    <property type="molecule type" value="Genomic_DNA"/>
</dbReference>
<dbReference type="PRINTS" id="PR01853">
    <property type="entry name" value="YAJCTRNLCASE"/>
</dbReference>
<dbReference type="PANTHER" id="PTHR33909:SF1">
    <property type="entry name" value="SEC TRANSLOCON ACCESSORY COMPLEX SUBUNIT YAJC"/>
    <property type="match status" value="1"/>
</dbReference>
<evidence type="ECO:0000313" key="10">
    <source>
        <dbReference type="EMBL" id="VAW19250.1"/>
    </source>
</evidence>
<protein>
    <submittedName>
        <fullName evidence="10">Protein translocase subunit YajC</fullName>
    </submittedName>
</protein>
<dbReference type="NCBIfam" id="TIGR00739">
    <property type="entry name" value="yajC"/>
    <property type="match status" value="1"/>
</dbReference>
<keyword evidence="3" id="KW-1003">Cell membrane</keyword>
<evidence type="ECO:0000256" key="5">
    <source>
        <dbReference type="ARBA" id="ARBA00022927"/>
    </source>
</evidence>
<keyword evidence="2" id="KW-0813">Transport</keyword>
<feature type="transmembrane region" description="Helical" evidence="9">
    <location>
        <begin position="18"/>
        <end position="37"/>
    </location>
</feature>
<evidence type="ECO:0000256" key="3">
    <source>
        <dbReference type="ARBA" id="ARBA00022475"/>
    </source>
</evidence>
<reference evidence="10" key="1">
    <citation type="submission" date="2018-06" db="EMBL/GenBank/DDBJ databases">
        <authorList>
            <person name="Zhirakovskaya E."/>
        </authorList>
    </citation>
    <scope>NUCLEOTIDE SEQUENCE</scope>
</reference>
<evidence type="ECO:0000256" key="1">
    <source>
        <dbReference type="ARBA" id="ARBA00004162"/>
    </source>
</evidence>
<dbReference type="AlphaFoldDB" id="A0A3B0TRA6"/>
<evidence type="ECO:0000256" key="2">
    <source>
        <dbReference type="ARBA" id="ARBA00022448"/>
    </source>
</evidence>
<evidence type="ECO:0000256" key="6">
    <source>
        <dbReference type="ARBA" id="ARBA00022989"/>
    </source>
</evidence>
<evidence type="ECO:0000256" key="4">
    <source>
        <dbReference type="ARBA" id="ARBA00022692"/>
    </source>
</evidence>
<keyword evidence="8 9" id="KW-0472">Membrane</keyword>
<name>A0A3B0TRA6_9ZZZZ</name>
<evidence type="ECO:0000256" key="8">
    <source>
        <dbReference type="ARBA" id="ARBA00023136"/>
    </source>
</evidence>
<evidence type="ECO:0000256" key="9">
    <source>
        <dbReference type="SAM" id="Phobius"/>
    </source>
</evidence>
<sequence>MFVTPAYAQAAGGGTVDLLSSFFPIILLIIIFWFFIFRPQQKRAKEHREMLGAVRRGDVIVTTGGLVGKVVRVKEDSDLEVEIADGVRVKVVRSMISDVRSKPEPVNDNSGK</sequence>
<keyword evidence="7" id="KW-0811">Translocation</keyword>
<gene>
    <name evidence="10" type="ORF">MNBD_ALPHA12-2266</name>
</gene>
<evidence type="ECO:0000256" key="7">
    <source>
        <dbReference type="ARBA" id="ARBA00023010"/>
    </source>
</evidence>